<accession>A0A0E9R8W2</accession>
<dbReference type="AlphaFoldDB" id="A0A0E9R8W2"/>
<sequence length="45" mass="5473">MNTPFHWQKTIFLNYMSDVKKLLSFTFSLNEKSFLFNNHSRIMES</sequence>
<proteinExistence type="predicted"/>
<protein>
    <submittedName>
        <fullName evidence="1">Uncharacterized protein</fullName>
    </submittedName>
</protein>
<evidence type="ECO:0000313" key="1">
    <source>
        <dbReference type="EMBL" id="JAH24753.1"/>
    </source>
</evidence>
<name>A0A0E9R8W2_ANGAN</name>
<dbReference type="EMBL" id="GBXM01083824">
    <property type="protein sequence ID" value="JAH24753.1"/>
    <property type="molecule type" value="Transcribed_RNA"/>
</dbReference>
<reference evidence="1" key="2">
    <citation type="journal article" date="2015" name="Fish Shellfish Immunol.">
        <title>Early steps in the European eel (Anguilla anguilla)-Vibrio vulnificus interaction in the gills: Role of the RtxA13 toxin.</title>
        <authorList>
            <person name="Callol A."/>
            <person name="Pajuelo D."/>
            <person name="Ebbesson L."/>
            <person name="Teles M."/>
            <person name="MacKenzie S."/>
            <person name="Amaro C."/>
        </authorList>
    </citation>
    <scope>NUCLEOTIDE SEQUENCE</scope>
</reference>
<reference evidence="1" key="1">
    <citation type="submission" date="2014-11" db="EMBL/GenBank/DDBJ databases">
        <authorList>
            <person name="Amaro Gonzalez C."/>
        </authorList>
    </citation>
    <scope>NUCLEOTIDE SEQUENCE</scope>
</reference>
<organism evidence="1">
    <name type="scientific">Anguilla anguilla</name>
    <name type="common">European freshwater eel</name>
    <name type="synonym">Muraena anguilla</name>
    <dbReference type="NCBI Taxonomy" id="7936"/>
    <lineage>
        <taxon>Eukaryota</taxon>
        <taxon>Metazoa</taxon>
        <taxon>Chordata</taxon>
        <taxon>Craniata</taxon>
        <taxon>Vertebrata</taxon>
        <taxon>Euteleostomi</taxon>
        <taxon>Actinopterygii</taxon>
        <taxon>Neopterygii</taxon>
        <taxon>Teleostei</taxon>
        <taxon>Anguilliformes</taxon>
        <taxon>Anguillidae</taxon>
        <taxon>Anguilla</taxon>
    </lineage>
</organism>